<evidence type="ECO:0000313" key="9">
    <source>
        <dbReference type="Proteomes" id="UP000559256"/>
    </source>
</evidence>
<dbReference type="SMART" id="SM00382">
    <property type="entry name" value="AAA"/>
    <property type="match status" value="1"/>
</dbReference>
<dbReference type="PANTHER" id="PTHR10763:SF23">
    <property type="entry name" value="ORIGIN RECOGNITION COMPLEX SUBUNIT 1"/>
    <property type="match status" value="1"/>
</dbReference>
<reference evidence="8 9" key="1">
    <citation type="journal article" date="2020" name="ISME J.">
        <title>Uncovering the hidden diversity of litter-decomposition mechanisms in mushroom-forming fungi.</title>
        <authorList>
            <person name="Floudas D."/>
            <person name="Bentzer J."/>
            <person name="Ahren D."/>
            <person name="Johansson T."/>
            <person name="Persson P."/>
            <person name="Tunlid A."/>
        </authorList>
    </citation>
    <scope>NUCLEOTIDE SEQUENCE [LARGE SCALE GENOMIC DNA]</scope>
    <source>
        <strain evidence="8 9">CBS 291.85</strain>
    </source>
</reference>
<dbReference type="GO" id="GO:0033314">
    <property type="term" value="P:mitotic DNA replication checkpoint signaling"/>
    <property type="evidence" value="ECO:0007669"/>
    <property type="project" value="TreeGrafter"/>
</dbReference>
<feature type="compositionally biased region" description="Acidic residues" evidence="6">
    <location>
        <begin position="324"/>
        <end position="381"/>
    </location>
</feature>
<keyword evidence="3 5" id="KW-0238">DNA-binding</keyword>
<dbReference type="InterPro" id="IPR054425">
    <property type="entry name" value="Cdc6_ORC1-like_ATPase_lid"/>
</dbReference>
<dbReference type="InterPro" id="IPR001025">
    <property type="entry name" value="BAH_dom"/>
</dbReference>
<comment type="subcellular location">
    <subcellularLocation>
        <location evidence="1 5">Nucleus</location>
    </subcellularLocation>
</comment>
<comment type="caution">
    <text evidence="8">The sequence shown here is derived from an EMBL/GenBank/DDBJ whole genome shotgun (WGS) entry which is preliminary data.</text>
</comment>
<evidence type="ECO:0000313" key="8">
    <source>
        <dbReference type="EMBL" id="KAF5339244.1"/>
    </source>
</evidence>
<dbReference type="InterPro" id="IPR003593">
    <property type="entry name" value="AAA+_ATPase"/>
</dbReference>
<evidence type="ECO:0000256" key="6">
    <source>
        <dbReference type="SAM" id="MobiDB-lite"/>
    </source>
</evidence>
<dbReference type="CDD" id="cd00009">
    <property type="entry name" value="AAA"/>
    <property type="match status" value="1"/>
</dbReference>
<dbReference type="Gene3D" id="1.10.8.60">
    <property type="match status" value="1"/>
</dbReference>
<proteinExistence type="inferred from homology"/>
<dbReference type="InterPro" id="IPR050311">
    <property type="entry name" value="ORC1/CDC6"/>
</dbReference>
<feature type="compositionally biased region" description="Basic residues" evidence="6">
    <location>
        <begin position="301"/>
        <end position="318"/>
    </location>
</feature>
<sequence length="851" mass="94950">MAKAALPQTPRRSKRFQPIVSSPRKGSRSTQAAGASWCPGARPLDTRPLDASRDLLPEEVDAWNNEEDEENRENLETRFYDSYQTRKSAHMKRKTTKGKGKTESEFVTYKVGDTIFVETEMLAKKAPSIAVITGMWETDFEAEDTERIRLGIHWFIRPNELPSIRAKRNYQENEVFYSLSNKAIIGASQVIGPCTVQKGETPEAAPSPSKSPTKGRWTREVVPDSDDEIITLPSSQFQCIYAVESRRGIFYNFDWLKHRKEALKYKPSDDEWEGGVAWDAHDGVPEAPPKKERKPATARPPPRKKVKATPTKAKPRKPAKAETEPGEEYEVGSDAESEDSGEEYDHEDEEDEDEEDVGSVVDEDELDSDEAEGTASEDDDEGMPKTPSKKRKRKTALSTPRKPRGRATVQPTPHSKAALNRRKRSKSQGSPSKSPSKKKAFPVRAQNSFKNVDSSSLRKLPEDPWARAMHVLHVGSRPDTLPCRDEEFDWLLRTVSELVEEGSGGCVYISGVPGTGKTATVHAVIRELTRMAKDNETNPFTYCEINGLRIPEPSAAYNLLWESISNHDVAKEGHLKISAKESLKALTRHFSGGNRGPGGHACVVLMDELDQLVTTKQDVVYNFFNWPTLAGESAGKNFLPYKTLQLDEIVTSRLKCVKESLKADKQKDVIAPDGIRFAAMKIASVSGDARRMLDVCRRAVELCQSLGRPARTNDVAEIIKEMQNSPTAAYLNECSLHERIMLAALIKCVKREGVEEIKWSALHNQHLDYIPALTSGSDPTRRLSVSELYMVLESLVASRAMLLEDGLAASRKDFGERRVILNLEQTEVERVLGDVGGQTWKNLLGVGHAND</sequence>
<dbReference type="Pfam" id="PF22606">
    <property type="entry name" value="Cdc6-ORC-like_ATPase_lid"/>
    <property type="match status" value="1"/>
</dbReference>
<keyword evidence="2 5" id="KW-0235">DNA replication</keyword>
<dbReference type="GO" id="GO:0005524">
    <property type="term" value="F:ATP binding"/>
    <property type="evidence" value="ECO:0007669"/>
    <property type="project" value="UniProtKB-KW"/>
</dbReference>
<dbReference type="InterPro" id="IPR027417">
    <property type="entry name" value="P-loop_NTPase"/>
</dbReference>
<dbReference type="PANTHER" id="PTHR10763">
    <property type="entry name" value="CELL DIVISION CONTROL PROTEIN 6-RELATED"/>
    <property type="match status" value="1"/>
</dbReference>
<evidence type="ECO:0000256" key="5">
    <source>
        <dbReference type="RuleBase" id="RU365058"/>
    </source>
</evidence>
<comment type="subunit">
    <text evidence="5">ORC is composed of six subunits.</text>
</comment>
<keyword evidence="4 5" id="KW-0539">Nucleus</keyword>
<accession>A0A8H5CCJ2</accession>
<dbReference type="Gene3D" id="3.40.50.300">
    <property type="entry name" value="P-loop containing nucleotide triphosphate hydrolases"/>
    <property type="match status" value="1"/>
</dbReference>
<organism evidence="8 9">
    <name type="scientific">Tetrapyrgos nigripes</name>
    <dbReference type="NCBI Taxonomy" id="182062"/>
    <lineage>
        <taxon>Eukaryota</taxon>
        <taxon>Fungi</taxon>
        <taxon>Dikarya</taxon>
        <taxon>Basidiomycota</taxon>
        <taxon>Agaricomycotina</taxon>
        <taxon>Agaricomycetes</taxon>
        <taxon>Agaricomycetidae</taxon>
        <taxon>Agaricales</taxon>
        <taxon>Marasmiineae</taxon>
        <taxon>Marasmiaceae</taxon>
        <taxon>Tetrapyrgos</taxon>
    </lineage>
</organism>
<feature type="compositionally biased region" description="Basic and acidic residues" evidence="6">
    <location>
        <begin position="44"/>
        <end position="56"/>
    </location>
</feature>
<dbReference type="OrthoDB" id="1926878at2759"/>
<evidence type="ECO:0000256" key="3">
    <source>
        <dbReference type="ARBA" id="ARBA00023125"/>
    </source>
</evidence>
<dbReference type="GO" id="GO:0006270">
    <property type="term" value="P:DNA replication initiation"/>
    <property type="evidence" value="ECO:0007669"/>
    <property type="project" value="TreeGrafter"/>
</dbReference>
<feature type="compositionally biased region" description="Acidic residues" evidence="6">
    <location>
        <begin position="57"/>
        <end position="71"/>
    </location>
</feature>
<dbReference type="Proteomes" id="UP000559256">
    <property type="component" value="Unassembled WGS sequence"/>
</dbReference>
<dbReference type="InterPro" id="IPR043151">
    <property type="entry name" value="BAH_sf"/>
</dbReference>
<dbReference type="Pfam" id="PF13191">
    <property type="entry name" value="AAA_16"/>
    <property type="match status" value="1"/>
</dbReference>
<dbReference type="GO" id="GO:0005664">
    <property type="term" value="C:nuclear origin of replication recognition complex"/>
    <property type="evidence" value="ECO:0007669"/>
    <property type="project" value="TreeGrafter"/>
</dbReference>
<dbReference type="Pfam" id="PF01426">
    <property type="entry name" value="BAH"/>
    <property type="match status" value="1"/>
</dbReference>
<dbReference type="EMBL" id="JAACJM010000186">
    <property type="protein sequence ID" value="KAF5339244.1"/>
    <property type="molecule type" value="Genomic_DNA"/>
</dbReference>
<dbReference type="InterPro" id="IPR041664">
    <property type="entry name" value="AAA_16"/>
</dbReference>
<dbReference type="AlphaFoldDB" id="A0A8H5CCJ2"/>
<feature type="compositionally biased region" description="Basic and acidic residues" evidence="6">
    <location>
        <begin position="279"/>
        <end position="290"/>
    </location>
</feature>
<dbReference type="SMART" id="SM00439">
    <property type="entry name" value="BAH"/>
    <property type="match status" value="1"/>
</dbReference>
<gene>
    <name evidence="8" type="ORF">D9758_013297</name>
</gene>
<comment type="function">
    <text evidence="5">Component of the origin recognition complex (ORC) that binds origins of replication. DNA-binding is ATP-dependent, however specific DNA sequences that define origins of replication have not been identified so far. ORC is required to assemble the pre-replication complex necessary to initiate DNA replication.</text>
</comment>
<evidence type="ECO:0000256" key="1">
    <source>
        <dbReference type="ARBA" id="ARBA00004123"/>
    </source>
</evidence>
<dbReference type="Gene3D" id="2.30.30.490">
    <property type="match status" value="1"/>
</dbReference>
<protein>
    <recommendedName>
        <fullName evidence="5">Origin recognition complex subunit 1</fullName>
    </recommendedName>
</protein>
<feature type="compositionally biased region" description="Basic residues" evidence="6">
    <location>
        <begin position="387"/>
        <end position="405"/>
    </location>
</feature>
<dbReference type="GO" id="GO:0003688">
    <property type="term" value="F:DNA replication origin binding"/>
    <property type="evidence" value="ECO:0007669"/>
    <property type="project" value="TreeGrafter"/>
</dbReference>
<feature type="region of interest" description="Disordered" evidence="6">
    <location>
        <begin position="197"/>
        <end position="220"/>
    </location>
</feature>
<evidence type="ECO:0000259" key="7">
    <source>
        <dbReference type="PROSITE" id="PS51038"/>
    </source>
</evidence>
<keyword evidence="5" id="KW-0067">ATP-binding</keyword>
<comment type="similarity">
    <text evidence="5">Belongs to the ORC1 family.</text>
</comment>
<feature type="region of interest" description="Disordered" evidence="6">
    <location>
        <begin position="267"/>
        <end position="446"/>
    </location>
</feature>
<dbReference type="GO" id="GO:0003682">
    <property type="term" value="F:chromatin binding"/>
    <property type="evidence" value="ECO:0007669"/>
    <property type="project" value="InterPro"/>
</dbReference>
<feature type="domain" description="BAH" evidence="7">
    <location>
        <begin position="107"/>
        <end position="254"/>
    </location>
</feature>
<dbReference type="PROSITE" id="PS51038">
    <property type="entry name" value="BAH"/>
    <property type="match status" value="1"/>
</dbReference>
<keyword evidence="9" id="KW-1185">Reference proteome</keyword>
<evidence type="ECO:0000256" key="4">
    <source>
        <dbReference type="ARBA" id="ARBA00023242"/>
    </source>
</evidence>
<keyword evidence="5" id="KW-0547">Nucleotide-binding</keyword>
<feature type="region of interest" description="Disordered" evidence="6">
    <location>
        <begin position="1"/>
        <end position="78"/>
    </location>
</feature>
<dbReference type="SUPFAM" id="SSF52540">
    <property type="entry name" value="P-loop containing nucleoside triphosphate hydrolases"/>
    <property type="match status" value="1"/>
</dbReference>
<evidence type="ECO:0000256" key="2">
    <source>
        <dbReference type="ARBA" id="ARBA00022705"/>
    </source>
</evidence>
<name>A0A8H5CCJ2_9AGAR</name>